<proteinExistence type="predicted"/>
<evidence type="ECO:0000313" key="3">
    <source>
        <dbReference type="Proteomes" id="UP000324222"/>
    </source>
</evidence>
<sequence>MTSHDARKIKYLRDITHLKLTRNYNLKKNGIYGGCFTFTVTMRRHRSKIQAPGSQPGPALPLGLPRPSQTQSTVHASGNRSQTSGSFFKVTELALVTTWVHAKLNWSLIDWLECMLCHLPLTLGCTMP</sequence>
<feature type="compositionally biased region" description="Low complexity" evidence="1">
    <location>
        <begin position="50"/>
        <end position="68"/>
    </location>
</feature>
<name>A0A5B7EB75_PORTR</name>
<dbReference type="AlphaFoldDB" id="A0A5B7EB75"/>
<accession>A0A5B7EB75</accession>
<feature type="region of interest" description="Disordered" evidence="1">
    <location>
        <begin position="48"/>
        <end position="82"/>
    </location>
</feature>
<feature type="compositionally biased region" description="Polar residues" evidence="1">
    <location>
        <begin position="69"/>
        <end position="82"/>
    </location>
</feature>
<comment type="caution">
    <text evidence="2">The sequence shown here is derived from an EMBL/GenBank/DDBJ whole genome shotgun (WGS) entry which is preliminary data.</text>
</comment>
<gene>
    <name evidence="2" type="ORF">E2C01_024781</name>
</gene>
<organism evidence="2 3">
    <name type="scientific">Portunus trituberculatus</name>
    <name type="common">Swimming crab</name>
    <name type="synonym">Neptunus trituberculatus</name>
    <dbReference type="NCBI Taxonomy" id="210409"/>
    <lineage>
        <taxon>Eukaryota</taxon>
        <taxon>Metazoa</taxon>
        <taxon>Ecdysozoa</taxon>
        <taxon>Arthropoda</taxon>
        <taxon>Crustacea</taxon>
        <taxon>Multicrustacea</taxon>
        <taxon>Malacostraca</taxon>
        <taxon>Eumalacostraca</taxon>
        <taxon>Eucarida</taxon>
        <taxon>Decapoda</taxon>
        <taxon>Pleocyemata</taxon>
        <taxon>Brachyura</taxon>
        <taxon>Eubrachyura</taxon>
        <taxon>Portunoidea</taxon>
        <taxon>Portunidae</taxon>
        <taxon>Portuninae</taxon>
        <taxon>Portunus</taxon>
    </lineage>
</organism>
<dbReference type="Proteomes" id="UP000324222">
    <property type="component" value="Unassembled WGS sequence"/>
</dbReference>
<reference evidence="2 3" key="1">
    <citation type="submission" date="2019-05" db="EMBL/GenBank/DDBJ databases">
        <title>Another draft genome of Portunus trituberculatus and its Hox gene families provides insights of decapod evolution.</title>
        <authorList>
            <person name="Jeong J.-H."/>
            <person name="Song I."/>
            <person name="Kim S."/>
            <person name="Choi T."/>
            <person name="Kim D."/>
            <person name="Ryu S."/>
            <person name="Kim W."/>
        </authorList>
    </citation>
    <scope>NUCLEOTIDE SEQUENCE [LARGE SCALE GENOMIC DNA]</scope>
    <source>
        <tissue evidence="2">Muscle</tissue>
    </source>
</reference>
<evidence type="ECO:0000256" key="1">
    <source>
        <dbReference type="SAM" id="MobiDB-lite"/>
    </source>
</evidence>
<dbReference type="EMBL" id="VSRR010002447">
    <property type="protein sequence ID" value="MPC31490.1"/>
    <property type="molecule type" value="Genomic_DNA"/>
</dbReference>
<keyword evidence="3" id="KW-1185">Reference proteome</keyword>
<evidence type="ECO:0000313" key="2">
    <source>
        <dbReference type="EMBL" id="MPC31490.1"/>
    </source>
</evidence>
<protein>
    <submittedName>
        <fullName evidence="2">Uncharacterized protein</fullName>
    </submittedName>
</protein>